<feature type="compositionally biased region" description="Low complexity" evidence="1">
    <location>
        <begin position="622"/>
        <end position="638"/>
    </location>
</feature>
<name>A0A9P8VNA8_9PEZI</name>
<dbReference type="Proteomes" id="UP000770015">
    <property type="component" value="Unassembled WGS sequence"/>
</dbReference>
<organism evidence="2 3">
    <name type="scientific">Plectosphaerella plurivora</name>
    <dbReference type="NCBI Taxonomy" id="936078"/>
    <lineage>
        <taxon>Eukaryota</taxon>
        <taxon>Fungi</taxon>
        <taxon>Dikarya</taxon>
        <taxon>Ascomycota</taxon>
        <taxon>Pezizomycotina</taxon>
        <taxon>Sordariomycetes</taxon>
        <taxon>Hypocreomycetidae</taxon>
        <taxon>Glomerellales</taxon>
        <taxon>Plectosphaerellaceae</taxon>
        <taxon>Plectosphaerella</taxon>
    </lineage>
</organism>
<evidence type="ECO:0000256" key="1">
    <source>
        <dbReference type="SAM" id="MobiDB-lite"/>
    </source>
</evidence>
<feature type="region of interest" description="Disordered" evidence="1">
    <location>
        <begin position="316"/>
        <end position="438"/>
    </location>
</feature>
<accession>A0A9P8VNA8</accession>
<feature type="compositionally biased region" description="Polar residues" evidence="1">
    <location>
        <begin position="358"/>
        <end position="370"/>
    </location>
</feature>
<feature type="region of interest" description="Disordered" evidence="1">
    <location>
        <begin position="77"/>
        <end position="105"/>
    </location>
</feature>
<feature type="compositionally biased region" description="Polar residues" evidence="1">
    <location>
        <begin position="47"/>
        <end position="57"/>
    </location>
</feature>
<feature type="region of interest" description="Disordered" evidence="1">
    <location>
        <begin position="142"/>
        <end position="203"/>
    </location>
</feature>
<dbReference type="AlphaFoldDB" id="A0A9P8VNA8"/>
<feature type="compositionally biased region" description="Low complexity" evidence="1">
    <location>
        <begin position="147"/>
        <end position="182"/>
    </location>
</feature>
<protein>
    <submittedName>
        <fullName evidence="2">Uncharacterized protein</fullName>
    </submittedName>
</protein>
<feature type="region of interest" description="Disordered" evidence="1">
    <location>
        <begin position="548"/>
        <end position="570"/>
    </location>
</feature>
<gene>
    <name evidence="2" type="ORF">F5X68DRAFT_257338</name>
</gene>
<dbReference type="OrthoDB" id="4588713at2759"/>
<evidence type="ECO:0000313" key="2">
    <source>
        <dbReference type="EMBL" id="KAH6697058.1"/>
    </source>
</evidence>
<proteinExistence type="predicted"/>
<evidence type="ECO:0000313" key="3">
    <source>
        <dbReference type="Proteomes" id="UP000770015"/>
    </source>
</evidence>
<feature type="compositionally biased region" description="Basic and acidic residues" evidence="1">
    <location>
        <begin position="609"/>
        <end position="621"/>
    </location>
</feature>
<feature type="region of interest" description="Disordered" evidence="1">
    <location>
        <begin position="1"/>
        <end position="58"/>
    </location>
</feature>
<sequence>MESSPEASRSGEEEDAPKAIYTTAGTLYKPKTAQPMQAPNRRGRTKWNLSGVPSSGELSLLPKSALATLQMRGMLIKDNGPVPEYSPLQQNTDRAVSPSRRKDHPDDVDKIIESQAELPPHQRTYNHLSFVKPIIFNGSNKKRMTTAKPVPGSASAPAAVPASTPKVTAPTAPTPPATVQAAEDNKEKEEAHLSDSDTEHPLRGMGVQSLKSLASYENPHQKRAQKALMGGRTIDNNDSAPRPNAPDRNWPRPKMTGDGTVFAPGGVIVPPEAYPTGTIPHPLTSRPIPVKSSAYYQNISRYTPEEAFNNTPTGPQEIGGGYKTTLAQGPGAPKPLTAGPPGLRQHKTSQMEGRRSIQDNNRSQMSTSDESPGLPSFDGLKADRPQTTGRPDHQAERGANGMGTTRWSRPLPPRFTTVRPTTEPVLSETSEHLKELRHGTVTEPKVRLIPRNVHSGVHAQDTVYDNKQEAAIMRYYPDGPPAMIEVIDTDPNWLNRDHAQVRPPWNPGTFSINKAEMERRSQQSLRQFYAGYDQMGGSMDDTIRETERRTSKRNLGYIGDRRPKPPPIPKITIEQANAMPTSEAAKPILNMAFKTIMRTLEETENQEAALKREQKQAEEKAQAQAQSDRNSLGAASSKGKSKDAIGKSSTT</sequence>
<feature type="region of interest" description="Disordered" evidence="1">
    <location>
        <begin position="218"/>
        <end position="254"/>
    </location>
</feature>
<feature type="region of interest" description="Disordered" evidence="1">
    <location>
        <begin position="604"/>
        <end position="651"/>
    </location>
</feature>
<keyword evidence="3" id="KW-1185">Reference proteome</keyword>
<dbReference type="EMBL" id="JAGSXJ010000001">
    <property type="protein sequence ID" value="KAH6697058.1"/>
    <property type="molecule type" value="Genomic_DNA"/>
</dbReference>
<feature type="compositionally biased region" description="Basic and acidic residues" evidence="1">
    <location>
        <begin position="380"/>
        <end position="396"/>
    </location>
</feature>
<reference evidence="2" key="1">
    <citation type="journal article" date="2021" name="Nat. Commun.">
        <title>Genetic determinants of endophytism in the Arabidopsis root mycobiome.</title>
        <authorList>
            <person name="Mesny F."/>
            <person name="Miyauchi S."/>
            <person name="Thiergart T."/>
            <person name="Pickel B."/>
            <person name="Atanasova L."/>
            <person name="Karlsson M."/>
            <person name="Huettel B."/>
            <person name="Barry K.W."/>
            <person name="Haridas S."/>
            <person name="Chen C."/>
            <person name="Bauer D."/>
            <person name="Andreopoulos W."/>
            <person name="Pangilinan J."/>
            <person name="LaButti K."/>
            <person name="Riley R."/>
            <person name="Lipzen A."/>
            <person name="Clum A."/>
            <person name="Drula E."/>
            <person name="Henrissat B."/>
            <person name="Kohler A."/>
            <person name="Grigoriev I.V."/>
            <person name="Martin F.M."/>
            <person name="Hacquard S."/>
        </authorList>
    </citation>
    <scope>NUCLEOTIDE SEQUENCE</scope>
    <source>
        <strain evidence="2">MPI-SDFR-AT-0117</strain>
    </source>
</reference>
<feature type="compositionally biased region" description="Basic and acidic residues" evidence="1">
    <location>
        <begin position="429"/>
        <end position="438"/>
    </location>
</feature>
<feature type="compositionally biased region" description="Basic and acidic residues" evidence="1">
    <location>
        <begin position="183"/>
        <end position="202"/>
    </location>
</feature>
<comment type="caution">
    <text evidence="2">The sequence shown here is derived from an EMBL/GenBank/DDBJ whole genome shotgun (WGS) entry which is preliminary data.</text>
</comment>